<evidence type="ECO:0000313" key="4">
    <source>
        <dbReference type="Proteomes" id="UP000028999"/>
    </source>
</evidence>
<dbReference type="GO" id="GO:0003723">
    <property type="term" value="F:RNA binding"/>
    <property type="evidence" value="ECO:0000318"/>
    <property type="project" value="GO_Central"/>
</dbReference>
<evidence type="ECO:0000313" key="3">
    <source>
        <dbReference type="EMBL" id="CDY44701.1"/>
    </source>
</evidence>
<accession>A0A078I487</accession>
<dbReference type="PANTHER" id="PTHR18034">
    <property type="entry name" value="CELL CYCLE CONTROL PROTEIN CWF22-RELATED"/>
    <property type="match status" value="1"/>
</dbReference>
<dbReference type="InterPro" id="IPR050781">
    <property type="entry name" value="CWC22_splicing_factor"/>
</dbReference>
<dbReference type="GO" id="GO:0000398">
    <property type="term" value="P:mRNA splicing, via spliceosome"/>
    <property type="evidence" value="ECO:0000318"/>
    <property type="project" value="GO_Central"/>
</dbReference>
<dbReference type="Pfam" id="PF02854">
    <property type="entry name" value="MIF4G"/>
    <property type="match status" value="1"/>
</dbReference>
<dbReference type="InterPro" id="IPR016024">
    <property type="entry name" value="ARM-type_fold"/>
</dbReference>
<name>A0A078I487_BRANA</name>
<feature type="region of interest" description="Disordered" evidence="1">
    <location>
        <begin position="245"/>
        <end position="269"/>
    </location>
</feature>
<reference evidence="3 4" key="1">
    <citation type="journal article" date="2014" name="Science">
        <title>Plant genetics. Early allopolyploid evolution in the post-Neolithic Brassica napus oilseed genome.</title>
        <authorList>
            <person name="Chalhoub B."/>
            <person name="Denoeud F."/>
            <person name="Liu S."/>
            <person name="Parkin I.A."/>
            <person name="Tang H."/>
            <person name="Wang X."/>
            <person name="Chiquet J."/>
            <person name="Belcram H."/>
            <person name="Tong C."/>
            <person name="Samans B."/>
            <person name="Correa M."/>
            <person name="Da Silva C."/>
            <person name="Just J."/>
            <person name="Falentin C."/>
            <person name="Koh C.S."/>
            <person name="Le Clainche I."/>
            <person name="Bernard M."/>
            <person name="Bento P."/>
            <person name="Noel B."/>
            <person name="Labadie K."/>
            <person name="Alberti A."/>
            <person name="Charles M."/>
            <person name="Arnaud D."/>
            <person name="Guo H."/>
            <person name="Daviaud C."/>
            <person name="Alamery S."/>
            <person name="Jabbari K."/>
            <person name="Zhao M."/>
            <person name="Edger P.P."/>
            <person name="Chelaifa H."/>
            <person name="Tack D."/>
            <person name="Lassalle G."/>
            <person name="Mestiri I."/>
            <person name="Schnel N."/>
            <person name="Le Paslier M.C."/>
            <person name="Fan G."/>
            <person name="Renault V."/>
            <person name="Bayer P.E."/>
            <person name="Golicz A.A."/>
            <person name="Manoli S."/>
            <person name="Lee T.H."/>
            <person name="Thi V.H."/>
            <person name="Chalabi S."/>
            <person name="Hu Q."/>
            <person name="Fan C."/>
            <person name="Tollenaere R."/>
            <person name="Lu Y."/>
            <person name="Battail C."/>
            <person name="Shen J."/>
            <person name="Sidebottom C.H."/>
            <person name="Wang X."/>
            <person name="Canaguier A."/>
            <person name="Chauveau A."/>
            <person name="Berard A."/>
            <person name="Deniot G."/>
            <person name="Guan M."/>
            <person name="Liu Z."/>
            <person name="Sun F."/>
            <person name="Lim Y.P."/>
            <person name="Lyons E."/>
            <person name="Town C.D."/>
            <person name="Bancroft I."/>
            <person name="Wang X."/>
            <person name="Meng J."/>
            <person name="Ma J."/>
            <person name="Pires J.C."/>
            <person name="King G.J."/>
            <person name="Brunel D."/>
            <person name="Delourme R."/>
            <person name="Renard M."/>
            <person name="Aury J.M."/>
            <person name="Adams K.L."/>
            <person name="Batley J."/>
            <person name="Snowdon R.J."/>
            <person name="Tost J."/>
            <person name="Edwards D."/>
            <person name="Zhou Y."/>
            <person name="Hua W."/>
            <person name="Sharpe A.G."/>
            <person name="Paterson A.H."/>
            <person name="Guan C."/>
            <person name="Wincker P."/>
        </authorList>
    </citation>
    <scope>NUCLEOTIDE SEQUENCE [LARGE SCALE GENOMIC DNA]</scope>
    <source>
        <strain evidence="4">cv. Darmor-bzh</strain>
    </source>
</reference>
<dbReference type="GO" id="GO:0071013">
    <property type="term" value="C:catalytic step 2 spliceosome"/>
    <property type="evidence" value="ECO:0000318"/>
    <property type="project" value="GO_Central"/>
</dbReference>
<sequence length="269" mass="30928">MEGQGVYVPAFRRKENAIDVERESWDELKRRINALVNKVSVHNLRHVVLELFEEDLIRGRGLLCRSCMKSQIGSPNFTDVIAALIAVVNSKLPSVGDLLLRRLVLQIRRAYDRNDKPLLIAVVKFLAHLVNQRVACEIIALEVIHMLLRKPTEDTVEVAVVFVRECGALLLDLSPRRFDVIFDVFRRTVQEGDLEFRSRCLIEGLFSLVALRRSNFEGYPAVRDELDLMDSDEKVTHVISLYDESDPETSLDVYKPDPESNRRTSRTRR</sequence>
<dbReference type="PaxDb" id="3708-A0A078I487"/>
<organism evidence="3 4">
    <name type="scientific">Brassica napus</name>
    <name type="common">Rape</name>
    <dbReference type="NCBI Taxonomy" id="3708"/>
    <lineage>
        <taxon>Eukaryota</taxon>
        <taxon>Viridiplantae</taxon>
        <taxon>Streptophyta</taxon>
        <taxon>Embryophyta</taxon>
        <taxon>Tracheophyta</taxon>
        <taxon>Spermatophyta</taxon>
        <taxon>Magnoliopsida</taxon>
        <taxon>eudicotyledons</taxon>
        <taxon>Gunneridae</taxon>
        <taxon>Pentapetalae</taxon>
        <taxon>rosids</taxon>
        <taxon>malvids</taxon>
        <taxon>Brassicales</taxon>
        <taxon>Brassicaceae</taxon>
        <taxon>Brassiceae</taxon>
        <taxon>Brassica</taxon>
    </lineage>
</organism>
<dbReference type="SUPFAM" id="SSF48371">
    <property type="entry name" value="ARM repeat"/>
    <property type="match status" value="1"/>
</dbReference>
<dbReference type="OMA" id="MASPKFT"/>
<protein>
    <submittedName>
        <fullName evidence="3">BnaA05g29050D protein</fullName>
    </submittedName>
</protein>
<dbReference type="Proteomes" id="UP000028999">
    <property type="component" value="Unassembled WGS sequence"/>
</dbReference>
<feature type="domain" description="MIF4G" evidence="2">
    <location>
        <begin position="29"/>
        <end position="212"/>
    </location>
</feature>
<evidence type="ECO:0000259" key="2">
    <source>
        <dbReference type="SMART" id="SM00543"/>
    </source>
</evidence>
<dbReference type="Gene3D" id="1.25.40.180">
    <property type="match status" value="1"/>
</dbReference>
<evidence type="ECO:0000256" key="1">
    <source>
        <dbReference type="SAM" id="MobiDB-lite"/>
    </source>
</evidence>
<dbReference type="Gramene" id="CDY44701">
    <property type="protein sequence ID" value="CDY44701"/>
    <property type="gene ID" value="GSBRNA2T00080678001"/>
</dbReference>
<dbReference type="SMART" id="SM00543">
    <property type="entry name" value="MIF4G"/>
    <property type="match status" value="1"/>
</dbReference>
<keyword evidence="4" id="KW-1185">Reference proteome</keyword>
<dbReference type="STRING" id="3708.A0A078I487"/>
<dbReference type="EMBL" id="LK032599">
    <property type="protein sequence ID" value="CDY44701.1"/>
    <property type="molecule type" value="Genomic_DNA"/>
</dbReference>
<dbReference type="PANTHER" id="PTHR18034:SF9">
    <property type="entry name" value="MI DOMAIN-CONTAINING PROTEIN"/>
    <property type="match status" value="1"/>
</dbReference>
<gene>
    <name evidence="3" type="primary">BnaA05g29050D</name>
    <name evidence="3" type="ORF">GSBRNA2T00080678001</name>
</gene>
<proteinExistence type="predicted"/>
<dbReference type="AlphaFoldDB" id="A0A078I487"/>
<dbReference type="InterPro" id="IPR003890">
    <property type="entry name" value="MIF4G-like_typ-3"/>
</dbReference>